<evidence type="ECO:0000313" key="5">
    <source>
        <dbReference type="Proteomes" id="UP001348817"/>
    </source>
</evidence>
<reference evidence="4 5" key="1">
    <citation type="submission" date="2021-12" db="EMBL/GenBank/DDBJ databases">
        <title>Genome sequencing of bacteria with rrn-lacking chromosome and rrn-plasmid.</title>
        <authorList>
            <person name="Anda M."/>
            <person name="Iwasaki W."/>
        </authorList>
    </citation>
    <scope>NUCLEOTIDE SEQUENCE [LARGE SCALE GENOMIC DNA]</scope>
    <source>
        <strain evidence="4 5">DSM 100852</strain>
    </source>
</reference>
<dbReference type="SMART" id="SM00028">
    <property type="entry name" value="TPR"/>
    <property type="match status" value="2"/>
</dbReference>
<organism evidence="4 5">
    <name type="scientific">Fulvitalea axinellae</name>
    <dbReference type="NCBI Taxonomy" id="1182444"/>
    <lineage>
        <taxon>Bacteria</taxon>
        <taxon>Pseudomonadati</taxon>
        <taxon>Bacteroidota</taxon>
        <taxon>Cytophagia</taxon>
        <taxon>Cytophagales</taxon>
        <taxon>Persicobacteraceae</taxon>
        <taxon>Fulvitalea</taxon>
    </lineage>
</organism>
<proteinExistence type="predicted"/>
<dbReference type="InterPro" id="IPR019734">
    <property type="entry name" value="TPR_rpt"/>
</dbReference>
<keyword evidence="5" id="KW-1185">Reference proteome</keyword>
<evidence type="ECO:0008006" key="6">
    <source>
        <dbReference type="Google" id="ProtNLM"/>
    </source>
</evidence>
<feature type="signal peptide" evidence="3">
    <location>
        <begin position="1"/>
        <end position="25"/>
    </location>
</feature>
<evidence type="ECO:0000313" key="4">
    <source>
        <dbReference type="EMBL" id="BDD09623.1"/>
    </source>
</evidence>
<dbReference type="Gene3D" id="1.25.40.10">
    <property type="entry name" value="Tetratricopeptide repeat domain"/>
    <property type="match status" value="2"/>
</dbReference>
<dbReference type="EMBL" id="AP025314">
    <property type="protein sequence ID" value="BDD09623.1"/>
    <property type="molecule type" value="Genomic_DNA"/>
</dbReference>
<dbReference type="KEGG" id="fax:FUAX_20550"/>
<name>A0AAU9D134_9BACT</name>
<feature type="chain" id="PRO_5043515818" description="HTH luxR-type domain-containing protein" evidence="3">
    <location>
        <begin position="26"/>
        <end position="626"/>
    </location>
</feature>
<dbReference type="SUPFAM" id="SSF48452">
    <property type="entry name" value="TPR-like"/>
    <property type="match status" value="2"/>
</dbReference>
<evidence type="ECO:0000256" key="3">
    <source>
        <dbReference type="SAM" id="SignalP"/>
    </source>
</evidence>
<dbReference type="GO" id="GO:0006355">
    <property type="term" value="P:regulation of DNA-templated transcription"/>
    <property type="evidence" value="ECO:0007669"/>
    <property type="project" value="InterPro"/>
</dbReference>
<dbReference type="Proteomes" id="UP001348817">
    <property type="component" value="Chromosome"/>
</dbReference>
<keyword evidence="2" id="KW-0472">Membrane</keyword>
<feature type="coiled-coil region" evidence="1">
    <location>
        <begin position="497"/>
        <end position="524"/>
    </location>
</feature>
<sequence>MKSANISLIIALTVLSLYPFQVLNAQDDTNRLIKEYKQADSNEKRLRFLDTLTTKMVRNRHPERFAYLDSAIALAKEHGDYDMAAKKTRFVIQNYIFKGDQDSALNLINSALVDSQQFKSPASSAHLILKRGAVYFDRNQFENASKDYVKASTLFHQSGDTIYEADAWYFNGQVNAAWKRFVPAVESFTKAYPLYEAKADSAYLIHTLNELASLYGMNTLYDKAIKDRLKIDALARSRGAVKERAINLINLTDNYFNQNALGKTRQTLDTLRSILSNIPESDPDYAIINYFAHIKESRYAFERKQIPEAEKHLQLAKEWVEKLRAPDYYQTEIDLASSRLYQLKGQRKEAIKSAKRVLNGKVNNPKTKMIAEHMLATLLEEHKPAEANLHLKNYLQIKDSIFNVTKSNAFLFYQSQFETERKENEIERQQQRIVILEKDKLLESNRRKLLWMGLALSLVLGGGTVIWVIQKNKRKREALFRKLEQNKRALEGFTAELLERSREKEILTHELESLKEAFGEKEELGVLLDLASSKILTHDDWNEFKEKFLTVHPHFFIQMQNKGIRLTKSEERLLALEKLSMKTDEIANMLGVSSSSIIKSRYRLRKKLESPKDVSLLDFVESLPAN</sequence>
<dbReference type="InterPro" id="IPR011990">
    <property type="entry name" value="TPR-like_helical_dom_sf"/>
</dbReference>
<accession>A0AAU9D134</accession>
<evidence type="ECO:0000256" key="2">
    <source>
        <dbReference type="SAM" id="Phobius"/>
    </source>
</evidence>
<dbReference type="InterPro" id="IPR016032">
    <property type="entry name" value="Sig_transdc_resp-reg_C-effctor"/>
</dbReference>
<dbReference type="RefSeq" id="WP_338391220.1">
    <property type="nucleotide sequence ID" value="NZ_AP025314.1"/>
</dbReference>
<feature type="transmembrane region" description="Helical" evidence="2">
    <location>
        <begin position="449"/>
        <end position="469"/>
    </location>
</feature>
<gene>
    <name evidence="4" type="ORF">FUAX_20550</name>
</gene>
<keyword evidence="3" id="KW-0732">Signal</keyword>
<keyword evidence="2" id="KW-1133">Transmembrane helix</keyword>
<evidence type="ECO:0000256" key="1">
    <source>
        <dbReference type="SAM" id="Coils"/>
    </source>
</evidence>
<keyword evidence="2" id="KW-0812">Transmembrane</keyword>
<dbReference type="GO" id="GO:0003677">
    <property type="term" value="F:DNA binding"/>
    <property type="evidence" value="ECO:0007669"/>
    <property type="project" value="InterPro"/>
</dbReference>
<dbReference type="SUPFAM" id="SSF46894">
    <property type="entry name" value="C-terminal effector domain of the bipartite response regulators"/>
    <property type="match status" value="1"/>
</dbReference>
<protein>
    <recommendedName>
        <fullName evidence="6">HTH luxR-type domain-containing protein</fullName>
    </recommendedName>
</protein>
<dbReference type="AlphaFoldDB" id="A0AAU9D134"/>
<keyword evidence="1" id="KW-0175">Coiled coil</keyword>